<dbReference type="Proteomes" id="UP001066276">
    <property type="component" value="Chromosome 7"/>
</dbReference>
<feature type="compositionally biased region" description="Basic and acidic residues" evidence="1">
    <location>
        <begin position="47"/>
        <end position="56"/>
    </location>
</feature>
<protein>
    <submittedName>
        <fullName evidence="2">Uncharacterized protein</fullName>
    </submittedName>
</protein>
<evidence type="ECO:0000313" key="2">
    <source>
        <dbReference type="EMBL" id="KAJ1130445.1"/>
    </source>
</evidence>
<evidence type="ECO:0000313" key="3">
    <source>
        <dbReference type="Proteomes" id="UP001066276"/>
    </source>
</evidence>
<dbReference type="AlphaFoldDB" id="A0AAV7PXP1"/>
<reference evidence="2" key="1">
    <citation type="journal article" date="2022" name="bioRxiv">
        <title>Sequencing and chromosome-scale assembly of the giantPleurodeles waltlgenome.</title>
        <authorList>
            <person name="Brown T."/>
            <person name="Elewa A."/>
            <person name="Iarovenko S."/>
            <person name="Subramanian E."/>
            <person name="Araus A.J."/>
            <person name="Petzold A."/>
            <person name="Susuki M."/>
            <person name="Suzuki K.-i.T."/>
            <person name="Hayashi T."/>
            <person name="Toyoda A."/>
            <person name="Oliveira C."/>
            <person name="Osipova E."/>
            <person name="Leigh N.D."/>
            <person name="Simon A."/>
            <person name="Yun M.H."/>
        </authorList>
    </citation>
    <scope>NUCLEOTIDE SEQUENCE</scope>
    <source>
        <strain evidence="2">20211129_DDA</strain>
        <tissue evidence="2">Liver</tissue>
    </source>
</reference>
<proteinExistence type="predicted"/>
<feature type="region of interest" description="Disordered" evidence="1">
    <location>
        <begin position="1"/>
        <end position="68"/>
    </location>
</feature>
<name>A0AAV7PXP1_PLEWA</name>
<dbReference type="EMBL" id="JANPWB010000011">
    <property type="protein sequence ID" value="KAJ1130445.1"/>
    <property type="molecule type" value="Genomic_DNA"/>
</dbReference>
<keyword evidence="3" id="KW-1185">Reference proteome</keyword>
<comment type="caution">
    <text evidence="2">The sequence shown here is derived from an EMBL/GenBank/DDBJ whole genome shotgun (WGS) entry which is preliminary data.</text>
</comment>
<evidence type="ECO:0000256" key="1">
    <source>
        <dbReference type="SAM" id="MobiDB-lite"/>
    </source>
</evidence>
<feature type="compositionally biased region" description="Basic and acidic residues" evidence="1">
    <location>
        <begin position="10"/>
        <end position="36"/>
    </location>
</feature>
<organism evidence="2 3">
    <name type="scientific">Pleurodeles waltl</name>
    <name type="common">Iberian ribbed newt</name>
    <dbReference type="NCBI Taxonomy" id="8319"/>
    <lineage>
        <taxon>Eukaryota</taxon>
        <taxon>Metazoa</taxon>
        <taxon>Chordata</taxon>
        <taxon>Craniata</taxon>
        <taxon>Vertebrata</taxon>
        <taxon>Euteleostomi</taxon>
        <taxon>Amphibia</taxon>
        <taxon>Batrachia</taxon>
        <taxon>Caudata</taxon>
        <taxon>Salamandroidea</taxon>
        <taxon>Salamandridae</taxon>
        <taxon>Pleurodelinae</taxon>
        <taxon>Pleurodeles</taxon>
    </lineage>
</organism>
<accession>A0AAV7PXP1</accession>
<sequence>MKSPACVEDGMSREAEEKEASERKENVCGMPERARTEALSSMMTPRETAHQRDRTSTRVSHVLGGMDS</sequence>
<gene>
    <name evidence="2" type="ORF">NDU88_008798</name>
</gene>